<evidence type="ECO:0000256" key="2">
    <source>
        <dbReference type="RuleBase" id="RU363080"/>
    </source>
</evidence>
<dbReference type="PANTHER" id="PTHR21649">
    <property type="entry name" value="CHLOROPHYLL A/B BINDING PROTEIN"/>
    <property type="match status" value="1"/>
</dbReference>
<dbReference type="GO" id="GO:0009523">
    <property type="term" value="C:photosystem II"/>
    <property type="evidence" value="ECO:0007669"/>
    <property type="project" value="UniProtKB-KW"/>
</dbReference>
<dbReference type="GO" id="GO:0016168">
    <property type="term" value="F:chlorophyll binding"/>
    <property type="evidence" value="ECO:0007669"/>
    <property type="project" value="UniProtKB-KW"/>
</dbReference>
<feature type="compositionally biased region" description="Basic residues" evidence="3">
    <location>
        <begin position="80"/>
        <end position="89"/>
    </location>
</feature>
<keyword evidence="2" id="KW-0604">Photosystem II</keyword>
<keyword evidence="2" id="KW-0150">Chloroplast</keyword>
<keyword evidence="2" id="KW-0934">Plastid</keyword>
<reference evidence="4" key="2">
    <citation type="submission" date="2018-05" db="EMBL/GenBank/DDBJ databases">
        <title>OpunRS2 (Oryza punctata Reference Sequence Version 2).</title>
        <authorList>
            <person name="Zhang J."/>
            <person name="Kudrna D."/>
            <person name="Lee S."/>
            <person name="Talag J."/>
            <person name="Welchert J."/>
            <person name="Wing R.A."/>
        </authorList>
    </citation>
    <scope>NUCLEOTIDE SEQUENCE [LARGE SCALE GENOMIC DNA]</scope>
</reference>
<comment type="function">
    <text evidence="2">The light-harvesting complex (LHC) functions as a light receptor, it captures and delivers excitation energy to photosystems with which it is closely associated.</text>
</comment>
<keyword evidence="2" id="KW-0793">Thylakoid</keyword>
<dbReference type="AlphaFoldDB" id="A0A0E0JIN6"/>
<dbReference type="GO" id="GO:0009535">
    <property type="term" value="C:chloroplast thylakoid membrane"/>
    <property type="evidence" value="ECO:0007669"/>
    <property type="project" value="UniProtKB-SubCell"/>
</dbReference>
<dbReference type="InterPro" id="IPR001344">
    <property type="entry name" value="Chloro_AB-bd_pln"/>
</dbReference>
<dbReference type="EnsemblPlants" id="OPUNC01G15740.1">
    <property type="protein sequence ID" value="OPUNC01G15740.1"/>
    <property type="gene ID" value="OPUNC01G15740"/>
</dbReference>
<keyword evidence="5" id="KW-1185">Reference proteome</keyword>
<name>A0A0E0JIN6_ORYPU</name>
<keyword evidence="2" id="KW-0602">Photosynthesis</keyword>
<comment type="subcellular location">
    <subcellularLocation>
        <location evidence="2">Plastid</location>
        <location evidence="2">Chloroplast thylakoid membrane</location>
    </subcellularLocation>
</comment>
<feature type="region of interest" description="Disordered" evidence="3">
    <location>
        <begin position="57"/>
        <end position="89"/>
    </location>
</feature>
<evidence type="ECO:0000256" key="3">
    <source>
        <dbReference type="SAM" id="MobiDB-lite"/>
    </source>
</evidence>
<proteinExistence type="inferred from homology"/>
<dbReference type="STRING" id="4537.A0A0E0JIN6"/>
<keyword evidence="1 2" id="KW-0148">Chlorophyll</keyword>
<organism evidence="4">
    <name type="scientific">Oryza punctata</name>
    <name type="common">Red rice</name>
    <dbReference type="NCBI Taxonomy" id="4537"/>
    <lineage>
        <taxon>Eukaryota</taxon>
        <taxon>Viridiplantae</taxon>
        <taxon>Streptophyta</taxon>
        <taxon>Embryophyta</taxon>
        <taxon>Tracheophyta</taxon>
        <taxon>Spermatophyta</taxon>
        <taxon>Magnoliopsida</taxon>
        <taxon>Liliopsida</taxon>
        <taxon>Poales</taxon>
        <taxon>Poaceae</taxon>
        <taxon>BOP clade</taxon>
        <taxon>Oryzoideae</taxon>
        <taxon>Oryzeae</taxon>
        <taxon>Oryzinae</taxon>
        <taxon>Oryza</taxon>
    </lineage>
</organism>
<dbReference type="GO" id="GO:0009522">
    <property type="term" value="C:photosystem I"/>
    <property type="evidence" value="ECO:0007669"/>
    <property type="project" value="UniProtKB-KW"/>
</dbReference>
<dbReference type="Proteomes" id="UP000026962">
    <property type="component" value="Chromosome 1"/>
</dbReference>
<sequence>MALSSAVMARAASISLFGEACITMRKSATKPKPSTSGSPWYGPDCVLYLGPLSDEPPSYLTGEFPRPATTSRTPSGSPPTRRRSPRTAS</sequence>
<evidence type="ECO:0000256" key="1">
    <source>
        <dbReference type="PIRSR" id="PIRSR601344-1"/>
    </source>
</evidence>
<evidence type="ECO:0000313" key="5">
    <source>
        <dbReference type="Proteomes" id="UP000026962"/>
    </source>
</evidence>
<reference evidence="4" key="1">
    <citation type="submission" date="2015-04" db="UniProtKB">
        <authorList>
            <consortium name="EnsemblPlants"/>
        </authorList>
    </citation>
    <scope>IDENTIFICATION</scope>
</reference>
<feature type="binding site" description="axial binding residue" evidence="1">
    <location>
        <position position="48"/>
    </location>
    <ligand>
        <name>chlorophyll b</name>
        <dbReference type="ChEBI" id="CHEBI:61721"/>
        <label>1</label>
    </ligand>
    <ligandPart>
        <name>Mg</name>
        <dbReference type="ChEBI" id="CHEBI:25107"/>
    </ligandPart>
</feature>
<evidence type="ECO:0000313" key="4">
    <source>
        <dbReference type="EnsemblPlants" id="OPUNC01G15740.1"/>
    </source>
</evidence>
<comment type="similarity">
    <text evidence="2">Belongs to the light-harvesting chlorophyll a/b-binding (LHC) protein family.</text>
</comment>
<keyword evidence="2" id="KW-0157">Chromophore</keyword>
<dbReference type="GO" id="GO:0009765">
    <property type="term" value="P:photosynthesis, light harvesting"/>
    <property type="evidence" value="ECO:0007669"/>
    <property type="project" value="InterPro"/>
</dbReference>
<keyword evidence="2" id="KW-0603">Photosystem I</keyword>
<protein>
    <recommendedName>
        <fullName evidence="2">Chlorophyll a-b binding protein, chloroplastic</fullName>
    </recommendedName>
</protein>
<feature type="compositionally biased region" description="Low complexity" evidence="3">
    <location>
        <begin position="65"/>
        <end position="79"/>
    </location>
</feature>
<dbReference type="Gramene" id="OPUNC01G15740.1">
    <property type="protein sequence ID" value="OPUNC01G15740.1"/>
    <property type="gene ID" value="OPUNC01G15740"/>
</dbReference>
<dbReference type="HOGENOM" id="CLU_175230_0_0_1"/>
<accession>A0A0E0JIN6</accession>